<feature type="region of interest" description="Disordered" evidence="2">
    <location>
        <begin position="281"/>
        <end position="316"/>
    </location>
</feature>
<feature type="compositionally biased region" description="Polar residues" evidence="2">
    <location>
        <begin position="284"/>
        <end position="309"/>
    </location>
</feature>
<sequence length="330" mass="36710">MNDILATITMSLLGDYALLKALKQAKRAHPSYPPALIARVHPQYLGSDAFAIFSALMKKLPAMFHPEKKDSTHGLIQLTRFVQSALLRKFDPDLYEFLSKSGAPPELYMLKWVRLLFSREFEISQVLQIWDELVKQGGIETKMGFGMVEHLCMALLKHVRYELLNFVQLDPDSSMVDALARILKFPSVPDIQNVIVQAKKSREQYKSSVIASMPAKPLNKVLPNVYAEVREGGKNVKSGGRSRIEKEKARSLLEQKLPDFFADEFDEKKSTQESDAASAFDFINNPNTSSKVAKNVPNGVSNSNQNASGSGTGVPSELVSAFDFIDLGGR</sequence>
<proteinExistence type="predicted"/>
<evidence type="ECO:0000256" key="1">
    <source>
        <dbReference type="ARBA" id="ARBA00022468"/>
    </source>
</evidence>
<dbReference type="Pfam" id="PF00566">
    <property type="entry name" value="RabGAP-TBC"/>
    <property type="match status" value="1"/>
</dbReference>
<dbReference type="PANTHER" id="PTHR22957">
    <property type="entry name" value="TBC1 DOMAIN FAMILY MEMBER GTPASE-ACTIVATING PROTEIN"/>
    <property type="match status" value="1"/>
</dbReference>
<dbReference type="PANTHER" id="PTHR22957:SF337">
    <property type="entry name" value="TBC1 DOMAIN FAMILY MEMBER 5"/>
    <property type="match status" value="1"/>
</dbReference>
<protein>
    <recommendedName>
        <fullName evidence="3">Rab-GAP TBC domain-containing protein</fullName>
    </recommendedName>
</protein>
<organism evidence="4">
    <name type="scientific">Amorphochlora amoebiformis</name>
    <dbReference type="NCBI Taxonomy" id="1561963"/>
    <lineage>
        <taxon>Eukaryota</taxon>
        <taxon>Sar</taxon>
        <taxon>Rhizaria</taxon>
        <taxon>Cercozoa</taxon>
        <taxon>Chlorarachniophyceae</taxon>
        <taxon>Amorphochlora</taxon>
    </lineage>
</organism>
<evidence type="ECO:0000256" key="2">
    <source>
        <dbReference type="SAM" id="MobiDB-lite"/>
    </source>
</evidence>
<evidence type="ECO:0000259" key="3">
    <source>
        <dbReference type="PROSITE" id="PS50086"/>
    </source>
</evidence>
<feature type="domain" description="Rab-GAP TBC" evidence="3">
    <location>
        <begin position="1"/>
        <end position="137"/>
    </location>
</feature>
<reference evidence="4" key="1">
    <citation type="submission" date="2021-01" db="EMBL/GenBank/DDBJ databases">
        <authorList>
            <person name="Corre E."/>
            <person name="Pelletier E."/>
            <person name="Niang G."/>
            <person name="Scheremetjew M."/>
            <person name="Finn R."/>
            <person name="Kale V."/>
            <person name="Holt S."/>
            <person name="Cochrane G."/>
            <person name="Meng A."/>
            <person name="Brown T."/>
            <person name="Cohen L."/>
        </authorList>
    </citation>
    <scope>NUCLEOTIDE SEQUENCE</scope>
    <source>
        <strain evidence="4">CCMP2058</strain>
    </source>
</reference>
<gene>
    <name evidence="4" type="ORF">LAMO00422_LOCUS1863</name>
</gene>
<accession>A0A7S0CRG5</accession>
<dbReference type="GO" id="GO:0005096">
    <property type="term" value="F:GTPase activator activity"/>
    <property type="evidence" value="ECO:0007669"/>
    <property type="project" value="UniProtKB-KW"/>
</dbReference>
<dbReference type="InterPro" id="IPR035969">
    <property type="entry name" value="Rab-GAP_TBC_sf"/>
</dbReference>
<name>A0A7S0CRG5_9EUKA</name>
<evidence type="ECO:0000313" key="4">
    <source>
        <dbReference type="EMBL" id="CAD8431852.1"/>
    </source>
</evidence>
<dbReference type="Gene3D" id="1.10.472.80">
    <property type="entry name" value="Ypt/Rab-GAP domain of gyp1p, domain 3"/>
    <property type="match status" value="1"/>
</dbReference>
<dbReference type="AlphaFoldDB" id="A0A7S0CRG5"/>
<dbReference type="PROSITE" id="PS50086">
    <property type="entry name" value="TBC_RABGAP"/>
    <property type="match status" value="1"/>
</dbReference>
<dbReference type="SUPFAM" id="SSF47923">
    <property type="entry name" value="Ypt/Rab-GAP domain of gyp1p"/>
    <property type="match status" value="1"/>
</dbReference>
<keyword evidence="1" id="KW-0343">GTPase activation</keyword>
<dbReference type="EMBL" id="HBEM01002606">
    <property type="protein sequence ID" value="CAD8431852.1"/>
    <property type="molecule type" value="Transcribed_RNA"/>
</dbReference>
<dbReference type="InterPro" id="IPR000195">
    <property type="entry name" value="Rab-GAP-TBC_dom"/>
</dbReference>